<gene>
    <name evidence="7" type="ORF">B0I32_108154</name>
</gene>
<dbReference type="InterPro" id="IPR013324">
    <property type="entry name" value="RNA_pol_sigma_r3/r4-like"/>
</dbReference>
<dbReference type="OrthoDB" id="9780326at2"/>
<dbReference type="SUPFAM" id="SSF88659">
    <property type="entry name" value="Sigma3 and sigma4 domains of RNA polymerase sigma factors"/>
    <property type="match status" value="1"/>
</dbReference>
<dbReference type="InterPro" id="IPR013249">
    <property type="entry name" value="RNA_pol_sigma70_r4_t2"/>
</dbReference>
<keyword evidence="8" id="KW-1185">Reference proteome</keyword>
<sequence length="223" mass="24980">MATAHDRTGESTTGPVSLDPESAGWLRALRGSEPDRRAAVERLHALLLRIGRSEVRRRSARFGVTGPELDDLAHQAAADALLAIIDKVGDFRGESRFTTWAYKFVILEVSAKVSRHFWRNPRVPLEIDDWERLPDRFGLDPAAESEWRDLVAALRRAVEEKLTERQRRIFVALVLTGVPPDALAAELGTNRNAIYKTMFDARRKLRAALAAAGLMDDGMVRRS</sequence>
<accession>A0A2T0MZJ0</accession>
<keyword evidence="3" id="KW-0731">Sigma factor</keyword>
<organism evidence="7 8">
    <name type="scientific">Nonomuraea fuscirosea</name>
    <dbReference type="NCBI Taxonomy" id="1291556"/>
    <lineage>
        <taxon>Bacteria</taxon>
        <taxon>Bacillati</taxon>
        <taxon>Actinomycetota</taxon>
        <taxon>Actinomycetes</taxon>
        <taxon>Streptosporangiales</taxon>
        <taxon>Streptosporangiaceae</taxon>
        <taxon>Nonomuraea</taxon>
    </lineage>
</organism>
<dbReference type="Proteomes" id="UP000238312">
    <property type="component" value="Unassembled WGS sequence"/>
</dbReference>
<evidence type="ECO:0000256" key="3">
    <source>
        <dbReference type="ARBA" id="ARBA00023082"/>
    </source>
</evidence>
<evidence type="ECO:0000313" key="7">
    <source>
        <dbReference type="EMBL" id="PRX64793.1"/>
    </source>
</evidence>
<dbReference type="PANTHER" id="PTHR30385:SF8">
    <property type="entry name" value="RNA POLYMERASE SIGMA-E FACTOR"/>
    <property type="match status" value="1"/>
</dbReference>
<dbReference type="Gene3D" id="1.10.10.10">
    <property type="entry name" value="Winged helix-like DNA-binding domain superfamily/Winged helix DNA-binding domain"/>
    <property type="match status" value="1"/>
</dbReference>
<proteinExistence type="inferred from homology"/>
<dbReference type="NCBIfam" id="TIGR02937">
    <property type="entry name" value="sigma70-ECF"/>
    <property type="match status" value="1"/>
</dbReference>
<dbReference type="EMBL" id="PVNG01000008">
    <property type="protein sequence ID" value="PRX64793.1"/>
    <property type="molecule type" value="Genomic_DNA"/>
</dbReference>
<dbReference type="GO" id="GO:0003677">
    <property type="term" value="F:DNA binding"/>
    <property type="evidence" value="ECO:0007669"/>
    <property type="project" value="UniProtKB-KW"/>
</dbReference>
<dbReference type="AlphaFoldDB" id="A0A2T0MZJ0"/>
<reference evidence="7 8" key="1">
    <citation type="submission" date="2018-03" db="EMBL/GenBank/DDBJ databases">
        <title>Genomic Encyclopedia of Type Strains, Phase III (KMG-III): the genomes of soil and plant-associated and newly described type strains.</title>
        <authorList>
            <person name="Whitman W."/>
        </authorList>
    </citation>
    <scope>NUCLEOTIDE SEQUENCE [LARGE SCALE GENOMIC DNA]</scope>
    <source>
        <strain evidence="7 8">CGMCC 4.7104</strain>
    </source>
</reference>
<evidence type="ECO:0000256" key="1">
    <source>
        <dbReference type="ARBA" id="ARBA00010641"/>
    </source>
</evidence>
<keyword evidence="4" id="KW-0238">DNA-binding</keyword>
<keyword evidence="5" id="KW-0804">Transcription</keyword>
<dbReference type="GO" id="GO:0016987">
    <property type="term" value="F:sigma factor activity"/>
    <property type="evidence" value="ECO:0007669"/>
    <property type="project" value="UniProtKB-KW"/>
</dbReference>
<dbReference type="InterPro" id="IPR014284">
    <property type="entry name" value="RNA_pol_sigma-70_dom"/>
</dbReference>
<name>A0A2T0MZJ0_9ACTN</name>
<dbReference type="InterPro" id="IPR036388">
    <property type="entry name" value="WH-like_DNA-bd_sf"/>
</dbReference>
<dbReference type="Pfam" id="PF08281">
    <property type="entry name" value="Sigma70_r4_2"/>
    <property type="match status" value="1"/>
</dbReference>
<comment type="caution">
    <text evidence="7">The sequence shown here is derived from an EMBL/GenBank/DDBJ whole genome shotgun (WGS) entry which is preliminary data.</text>
</comment>
<evidence type="ECO:0000256" key="2">
    <source>
        <dbReference type="ARBA" id="ARBA00023015"/>
    </source>
</evidence>
<dbReference type="PANTHER" id="PTHR30385">
    <property type="entry name" value="SIGMA FACTOR F FLAGELLAR"/>
    <property type="match status" value="1"/>
</dbReference>
<evidence type="ECO:0000256" key="4">
    <source>
        <dbReference type="ARBA" id="ARBA00023125"/>
    </source>
</evidence>
<dbReference type="InterPro" id="IPR013325">
    <property type="entry name" value="RNA_pol_sigma_r2"/>
</dbReference>
<feature type="domain" description="RNA polymerase sigma factor 70 region 4 type 2" evidence="6">
    <location>
        <begin position="160"/>
        <end position="205"/>
    </location>
</feature>
<comment type="similarity">
    <text evidence="1">Belongs to the sigma-70 factor family. ECF subfamily.</text>
</comment>
<evidence type="ECO:0000259" key="6">
    <source>
        <dbReference type="Pfam" id="PF08281"/>
    </source>
</evidence>
<dbReference type="SUPFAM" id="SSF88946">
    <property type="entry name" value="Sigma2 domain of RNA polymerase sigma factors"/>
    <property type="match status" value="1"/>
</dbReference>
<evidence type="ECO:0000256" key="5">
    <source>
        <dbReference type="ARBA" id="ARBA00023163"/>
    </source>
</evidence>
<keyword evidence="2" id="KW-0805">Transcription regulation</keyword>
<evidence type="ECO:0000313" key="8">
    <source>
        <dbReference type="Proteomes" id="UP000238312"/>
    </source>
</evidence>
<dbReference type="RefSeq" id="WP_106241408.1">
    <property type="nucleotide sequence ID" value="NZ_JBFAIB010000032.1"/>
</dbReference>
<dbReference type="GO" id="GO:0006352">
    <property type="term" value="P:DNA-templated transcription initiation"/>
    <property type="evidence" value="ECO:0007669"/>
    <property type="project" value="InterPro"/>
</dbReference>
<protein>
    <submittedName>
        <fullName evidence="7">RNA polymerase sigma-70 factor (ECF subfamily)</fullName>
    </submittedName>
</protein>